<dbReference type="Gene3D" id="2.60.40.10">
    <property type="entry name" value="Immunoglobulins"/>
    <property type="match status" value="1"/>
</dbReference>
<dbReference type="Pfam" id="PF11551">
    <property type="entry name" value="Omp28"/>
    <property type="match status" value="1"/>
</dbReference>
<reference evidence="3" key="1">
    <citation type="submission" date="2016-10" db="EMBL/GenBank/DDBJ databases">
        <authorList>
            <person name="Varghese N."/>
            <person name="Submissions S."/>
        </authorList>
    </citation>
    <scope>NUCLEOTIDE SEQUENCE [LARGE SCALE GENOMIC DNA]</scope>
    <source>
        <strain evidence="3">BP1-148</strain>
    </source>
</reference>
<dbReference type="EMBL" id="FNCQ01000001">
    <property type="protein sequence ID" value="SDG23085.1"/>
    <property type="molecule type" value="Genomic_DNA"/>
</dbReference>
<dbReference type="RefSeq" id="WP_091814166.1">
    <property type="nucleotide sequence ID" value="NZ_CP091790.1"/>
</dbReference>
<dbReference type="STRING" id="645274.SAMN04487901_101339"/>
<proteinExistence type="predicted"/>
<organism evidence="2 3">
    <name type="scientific">Prevotella communis</name>
    <dbReference type="NCBI Taxonomy" id="2913614"/>
    <lineage>
        <taxon>Bacteria</taxon>
        <taxon>Pseudomonadati</taxon>
        <taxon>Bacteroidota</taxon>
        <taxon>Bacteroidia</taxon>
        <taxon>Bacteroidales</taxon>
        <taxon>Prevotellaceae</taxon>
        <taxon>Prevotella</taxon>
    </lineage>
</organism>
<evidence type="ECO:0000313" key="3">
    <source>
        <dbReference type="Proteomes" id="UP000198779"/>
    </source>
</evidence>
<keyword evidence="1" id="KW-0732">Signal</keyword>
<name>A0A1G7SJ63_9BACT</name>
<dbReference type="InterPro" id="IPR013783">
    <property type="entry name" value="Ig-like_fold"/>
</dbReference>
<evidence type="ECO:0000313" key="2">
    <source>
        <dbReference type="EMBL" id="SDG23085.1"/>
    </source>
</evidence>
<feature type="signal peptide" evidence="1">
    <location>
        <begin position="1"/>
        <end position="21"/>
    </location>
</feature>
<dbReference type="Proteomes" id="UP000198779">
    <property type="component" value="Unassembled WGS sequence"/>
</dbReference>
<sequence length="608" mass="66829">MKLRHIFLTAFAAVMSLTSLAQGLSENQRLLGYIMTDSITVSGGAFGTAGTYPVGAVMTPQTLSSYAGCKIVGIRMAAALDLGRTSTFVYQVKSNKMDTLCIQKQRLYAGWNNIFFNNGGYEIKGDETLFFGFDYVETPEMITADQGGLCGFGDDMEGALYAYGNFGQGLNLYSLSGLGRLCVQLIVDVSSLPLYDLDITWFDTGFKYKAPGENIDAMINFSNVGRKAVGRYQLCYQLDDNDPVVSNLTDSLRTGVQADWKFSLKLPNDIATGLHTLKVFVGQVEGEALPERSKYDMKSVSFGVYRNKLSREKAYLEVYTDQTSAITPYLNDMVKLVADNSSALVTVNVHKPNTPLALASAAYLHDLYAYTHPAFSINRSFFPGEEHIAYDMNDYLPSVGAEFCAGILSDMLMQDFESPSFASVDLKLTYDPATRKVGIKATGDMLPEAKAIYGDVALTLMITEDQVKSRQTTMNALTGRTTNNQNYLHNDVLRAYVTSPIGDAVTSNDNKYEANYEFTLEEEWNPDNIKVVGLLTKKVDAVTEDNLYDMDVINANSAALGTITGIETIQPSVAVKHTGCYTLDGRRVETKNLKPGLYVINGKKTVIK</sequence>
<dbReference type="AlphaFoldDB" id="A0A1G7SJ63"/>
<dbReference type="InterPro" id="IPR021615">
    <property type="entry name" value="Omp28"/>
</dbReference>
<evidence type="ECO:0000256" key="1">
    <source>
        <dbReference type="SAM" id="SignalP"/>
    </source>
</evidence>
<accession>A0A1G7SJ63</accession>
<gene>
    <name evidence="2" type="ORF">SAMN04487901_101339</name>
</gene>
<protein>
    <submittedName>
        <fullName evidence="2">Outer membrane protein Omp28</fullName>
    </submittedName>
</protein>
<keyword evidence="3" id="KW-1185">Reference proteome</keyword>
<feature type="chain" id="PRO_5011683787" evidence="1">
    <location>
        <begin position="22"/>
        <end position="608"/>
    </location>
</feature>